<evidence type="ECO:0000256" key="5">
    <source>
        <dbReference type="ARBA" id="ARBA00022840"/>
    </source>
</evidence>
<evidence type="ECO:0000256" key="8">
    <source>
        <dbReference type="SAM" id="MobiDB-lite"/>
    </source>
</evidence>
<sequence>MSNLVPYNISLPAASGVFTYAPLRGVGADLGWNMTFTDSAAWPNGELDFPGEGVGFFQTERNGAEINLSFEGTGLYLCLTPNGAGWALTVDGTLYDTQAPGSDNACEGYGAETLVVADDLKYGKHDALLRVSAREDAAFRFFGGVVTAGVNTDGEGAKVESRMIDDSDKAWVYKPDRGGGQWDSRTRPDIFNLTSTFDCTYSAEHFATYTFTGYSAVVLYGAPYRDSRAYTVKLDEETFRSDVHPGGWSLGSTPLYIKGGLDPNAQHTLTFTNFRDDNEKCLQPRPVAGDLFCCSSLDALELIGASAAQDPGPSSVGTTPSPSQTNVGAIAGGVVGGVAVIMLLVALFFLFRRRRSQNAKAEMDGPATTELGPSLSAASQSQHVYGVVEPFSIQGADSGTGYRDASSAPVSYGRKSGQRPSSSEGNGSRITTSPLTTQGDSSDIYYGTPRQPVTDSQANTSTVRLAPEDLNQVLAFVAQRMDPAAVDRSVQGDTLPPTYRP</sequence>
<dbReference type="Proteomes" id="UP000006514">
    <property type="component" value="Unassembled WGS sequence"/>
</dbReference>
<accession>J0WVX6</accession>
<dbReference type="GO" id="GO:0005524">
    <property type="term" value="F:ATP binding"/>
    <property type="evidence" value="ECO:0007669"/>
    <property type="project" value="UniProtKB-KW"/>
</dbReference>
<keyword evidence="3 9" id="KW-0812">Transmembrane</keyword>
<feature type="transmembrane region" description="Helical" evidence="9">
    <location>
        <begin position="329"/>
        <end position="351"/>
    </location>
</feature>
<name>J0WVX6_AURST</name>
<feature type="region of interest" description="Disordered" evidence="8">
    <location>
        <begin position="396"/>
        <end position="458"/>
    </location>
</feature>
<dbReference type="PANTHER" id="PTHR15549:SF33">
    <property type="entry name" value="MEMBRANE PROTEIN WSC4, PUTATIVE (AFU_ORTHOLOGUE AFUA_5G09020)-RELATED"/>
    <property type="match status" value="1"/>
</dbReference>
<keyword evidence="5" id="KW-0067">ATP-binding</keyword>
<evidence type="ECO:0000259" key="10">
    <source>
        <dbReference type="Pfam" id="PF21314"/>
    </source>
</evidence>
<dbReference type="InterPro" id="IPR049328">
    <property type="entry name" value="TM_ErbB1"/>
</dbReference>
<dbReference type="Pfam" id="PF21314">
    <property type="entry name" value="TM_ErbB1"/>
    <property type="match status" value="1"/>
</dbReference>
<dbReference type="OMA" id="NETHSYA"/>
<organism evidence="11 12">
    <name type="scientific">Auricularia subglabra (strain TFB-10046 / SS5)</name>
    <name type="common">White-rot fungus</name>
    <name type="synonym">Auricularia delicata (strain TFB10046)</name>
    <dbReference type="NCBI Taxonomy" id="717982"/>
    <lineage>
        <taxon>Eukaryota</taxon>
        <taxon>Fungi</taxon>
        <taxon>Dikarya</taxon>
        <taxon>Basidiomycota</taxon>
        <taxon>Agaricomycotina</taxon>
        <taxon>Agaricomycetes</taxon>
        <taxon>Auriculariales</taxon>
        <taxon>Auriculariaceae</taxon>
        <taxon>Auricularia</taxon>
    </lineage>
</organism>
<reference evidence="12" key="1">
    <citation type="journal article" date="2012" name="Science">
        <title>The Paleozoic origin of enzymatic lignin decomposition reconstructed from 31 fungal genomes.</title>
        <authorList>
            <person name="Floudas D."/>
            <person name="Binder M."/>
            <person name="Riley R."/>
            <person name="Barry K."/>
            <person name="Blanchette R.A."/>
            <person name="Henrissat B."/>
            <person name="Martinez A.T."/>
            <person name="Otillar R."/>
            <person name="Spatafora J.W."/>
            <person name="Yadav J.S."/>
            <person name="Aerts A."/>
            <person name="Benoit I."/>
            <person name="Boyd A."/>
            <person name="Carlson A."/>
            <person name="Copeland A."/>
            <person name="Coutinho P.M."/>
            <person name="de Vries R.P."/>
            <person name="Ferreira P."/>
            <person name="Findley K."/>
            <person name="Foster B."/>
            <person name="Gaskell J."/>
            <person name="Glotzer D."/>
            <person name="Gorecki P."/>
            <person name="Heitman J."/>
            <person name="Hesse C."/>
            <person name="Hori C."/>
            <person name="Igarashi K."/>
            <person name="Jurgens J.A."/>
            <person name="Kallen N."/>
            <person name="Kersten P."/>
            <person name="Kohler A."/>
            <person name="Kuees U."/>
            <person name="Kumar T.K.A."/>
            <person name="Kuo A."/>
            <person name="LaButti K."/>
            <person name="Larrondo L.F."/>
            <person name="Lindquist E."/>
            <person name="Ling A."/>
            <person name="Lombard V."/>
            <person name="Lucas S."/>
            <person name="Lundell T."/>
            <person name="Martin R."/>
            <person name="McLaughlin D.J."/>
            <person name="Morgenstern I."/>
            <person name="Morin E."/>
            <person name="Murat C."/>
            <person name="Nagy L.G."/>
            <person name="Nolan M."/>
            <person name="Ohm R.A."/>
            <person name="Patyshakuliyeva A."/>
            <person name="Rokas A."/>
            <person name="Ruiz-Duenas F.J."/>
            <person name="Sabat G."/>
            <person name="Salamov A."/>
            <person name="Samejima M."/>
            <person name="Schmutz J."/>
            <person name="Slot J.C."/>
            <person name="St John F."/>
            <person name="Stenlid J."/>
            <person name="Sun H."/>
            <person name="Sun S."/>
            <person name="Syed K."/>
            <person name="Tsang A."/>
            <person name="Wiebenga A."/>
            <person name="Young D."/>
            <person name="Pisabarro A."/>
            <person name="Eastwood D.C."/>
            <person name="Martin F."/>
            <person name="Cullen D."/>
            <person name="Grigoriev I.V."/>
            <person name="Hibbett D.S."/>
        </authorList>
    </citation>
    <scope>NUCLEOTIDE SEQUENCE [LARGE SCALE GENOMIC DNA]</scope>
    <source>
        <strain evidence="12">TFB10046</strain>
    </source>
</reference>
<keyword evidence="2" id="KW-0597">Phosphoprotein</keyword>
<protein>
    <recommendedName>
        <fullName evidence="10">Epidermal growth factor receptor-like transmembrane-juxtamembrane segment domain-containing protein</fullName>
    </recommendedName>
</protein>
<evidence type="ECO:0000313" key="12">
    <source>
        <dbReference type="Proteomes" id="UP000006514"/>
    </source>
</evidence>
<evidence type="ECO:0000256" key="2">
    <source>
        <dbReference type="ARBA" id="ARBA00022553"/>
    </source>
</evidence>
<dbReference type="OrthoDB" id="2576334at2759"/>
<keyword evidence="4" id="KW-0547">Nucleotide-binding</keyword>
<gene>
    <name evidence="11" type="ORF">AURDEDRAFT_171377</name>
</gene>
<evidence type="ECO:0000313" key="11">
    <source>
        <dbReference type="EMBL" id="EJD39568.1"/>
    </source>
</evidence>
<dbReference type="GO" id="GO:0071944">
    <property type="term" value="C:cell periphery"/>
    <property type="evidence" value="ECO:0007669"/>
    <property type="project" value="UniProtKB-ARBA"/>
</dbReference>
<keyword evidence="6 9" id="KW-1133">Transmembrane helix</keyword>
<evidence type="ECO:0000256" key="3">
    <source>
        <dbReference type="ARBA" id="ARBA00022692"/>
    </source>
</evidence>
<dbReference type="AlphaFoldDB" id="J0WVX6"/>
<dbReference type="InterPro" id="IPR051694">
    <property type="entry name" value="Immunoregulatory_rcpt-like"/>
</dbReference>
<evidence type="ECO:0000256" key="9">
    <source>
        <dbReference type="SAM" id="Phobius"/>
    </source>
</evidence>
<feature type="compositionally biased region" description="Polar residues" evidence="8">
    <location>
        <begin position="418"/>
        <end position="441"/>
    </location>
</feature>
<dbReference type="KEGG" id="adl:AURDEDRAFT_171377"/>
<comment type="subcellular location">
    <subcellularLocation>
        <location evidence="1">Membrane</location>
        <topology evidence="1">Single-pass membrane protein</topology>
    </subcellularLocation>
</comment>
<evidence type="ECO:0000256" key="4">
    <source>
        <dbReference type="ARBA" id="ARBA00022741"/>
    </source>
</evidence>
<dbReference type="Gene3D" id="2.60.120.260">
    <property type="entry name" value="Galactose-binding domain-like"/>
    <property type="match status" value="1"/>
</dbReference>
<dbReference type="EMBL" id="JH687812">
    <property type="protein sequence ID" value="EJD39568.1"/>
    <property type="molecule type" value="Genomic_DNA"/>
</dbReference>
<dbReference type="GO" id="GO:0016020">
    <property type="term" value="C:membrane"/>
    <property type="evidence" value="ECO:0007669"/>
    <property type="project" value="UniProtKB-SubCell"/>
</dbReference>
<proteinExistence type="predicted"/>
<evidence type="ECO:0000256" key="1">
    <source>
        <dbReference type="ARBA" id="ARBA00004167"/>
    </source>
</evidence>
<evidence type="ECO:0000256" key="6">
    <source>
        <dbReference type="ARBA" id="ARBA00022989"/>
    </source>
</evidence>
<dbReference type="PANTHER" id="PTHR15549">
    <property type="entry name" value="PAIRED IMMUNOGLOBULIN-LIKE TYPE 2 RECEPTOR"/>
    <property type="match status" value="1"/>
</dbReference>
<dbReference type="Gene3D" id="1.20.5.510">
    <property type="entry name" value="Single helix bin"/>
    <property type="match status" value="1"/>
</dbReference>
<keyword evidence="12" id="KW-1185">Reference proteome</keyword>
<evidence type="ECO:0000256" key="7">
    <source>
        <dbReference type="ARBA" id="ARBA00023136"/>
    </source>
</evidence>
<feature type="domain" description="Epidermal growth factor receptor-like transmembrane-juxtamembrane segment" evidence="10">
    <location>
        <begin position="330"/>
        <end position="363"/>
    </location>
</feature>
<feature type="region of interest" description="Disordered" evidence="8">
    <location>
        <begin position="482"/>
        <end position="501"/>
    </location>
</feature>
<dbReference type="InParanoid" id="J0WVX6"/>
<keyword evidence="7 9" id="KW-0472">Membrane</keyword>